<reference evidence="6 7" key="1">
    <citation type="submission" date="2019-04" db="EMBL/GenBank/DDBJ databases">
        <title>Kribbella sp. NEAU-THZ 27 nov., a novel actinomycete isolated from soil.</title>
        <authorList>
            <person name="Duan L."/>
        </authorList>
    </citation>
    <scope>NUCLEOTIDE SEQUENCE [LARGE SCALE GENOMIC DNA]</scope>
    <source>
        <strain evidence="6">NEAU-THZ 27</strain>
        <strain evidence="7">NEAU-THZ27</strain>
    </source>
</reference>
<dbReference type="InterPro" id="IPR042490">
    <property type="entry name" value="Thio_Ohase/BAAT_N"/>
</dbReference>
<comment type="similarity">
    <text evidence="1">Belongs to the C/M/P thioester hydrolase family.</text>
</comment>
<evidence type="ECO:0000256" key="1">
    <source>
        <dbReference type="ARBA" id="ARBA00006538"/>
    </source>
</evidence>
<evidence type="ECO:0000259" key="4">
    <source>
        <dbReference type="Pfam" id="PF08840"/>
    </source>
</evidence>
<dbReference type="EMBL" id="SZPZ01000002">
    <property type="protein sequence ID" value="TKK80510.1"/>
    <property type="molecule type" value="Genomic_DNA"/>
</dbReference>
<dbReference type="Gene3D" id="3.40.50.1820">
    <property type="entry name" value="alpha/beta hydrolase"/>
    <property type="match status" value="1"/>
</dbReference>
<evidence type="ECO:0000313" key="5">
    <source>
        <dbReference type="EMBL" id="TKK80510.1"/>
    </source>
</evidence>
<feature type="active site" description="Charge relay system" evidence="2">
    <location>
        <position position="317"/>
    </location>
</feature>
<evidence type="ECO:0000313" key="7">
    <source>
        <dbReference type="Proteomes" id="UP000305836"/>
    </source>
</evidence>
<dbReference type="Pfam" id="PF08840">
    <property type="entry name" value="BAAT_C"/>
    <property type="match status" value="2"/>
</dbReference>
<dbReference type="Proteomes" id="UP000305836">
    <property type="component" value="Unassembled WGS sequence"/>
</dbReference>
<dbReference type="PIRSF" id="PIRSF016521">
    <property type="entry name" value="Acyl-CoA_hydro"/>
    <property type="match status" value="1"/>
</dbReference>
<feature type="domain" description="Acyl-CoA thioester hydrolase/bile acid-CoA amino acid N-acetyltransferase" evidence="3">
    <location>
        <begin position="26"/>
        <end position="149"/>
    </location>
</feature>
<dbReference type="AlphaFoldDB" id="A0A4U3M432"/>
<feature type="domain" description="BAAT/Acyl-CoA thioester hydrolase C-terminal" evidence="4">
    <location>
        <begin position="217"/>
        <end position="269"/>
    </location>
</feature>
<proteinExistence type="inferred from homology"/>
<name>A0A4U3M432_9ACTN</name>
<dbReference type="InterPro" id="IPR016662">
    <property type="entry name" value="Acyl-CoA_thioEstase_long-chain"/>
</dbReference>
<dbReference type="GO" id="GO:0006631">
    <property type="term" value="P:fatty acid metabolic process"/>
    <property type="evidence" value="ECO:0007669"/>
    <property type="project" value="TreeGrafter"/>
</dbReference>
<accession>A0A4U3M432</accession>
<dbReference type="Pfam" id="PF04775">
    <property type="entry name" value="Bile_Hydr_Trans"/>
    <property type="match status" value="1"/>
</dbReference>
<dbReference type="SUPFAM" id="SSF53474">
    <property type="entry name" value="alpha/beta-Hydrolases"/>
    <property type="match status" value="1"/>
</dbReference>
<dbReference type="OrthoDB" id="4819815at2"/>
<dbReference type="Gene3D" id="2.60.40.2240">
    <property type="entry name" value="Acyl-CoA thioester hydrolase/BAAT N-terminal domain"/>
    <property type="match status" value="1"/>
</dbReference>
<dbReference type="InterPro" id="IPR029058">
    <property type="entry name" value="AB_hydrolase_fold"/>
</dbReference>
<gene>
    <name evidence="6" type="ORF">FDA38_10855</name>
    <name evidence="5" type="ORF">FDA38_11900</name>
</gene>
<dbReference type="PANTHER" id="PTHR10824">
    <property type="entry name" value="ACYL-COENZYME A THIOESTERASE-RELATED"/>
    <property type="match status" value="1"/>
</dbReference>
<dbReference type="InterPro" id="IPR006862">
    <property type="entry name" value="Thio_Ohase/aa_AcTrfase"/>
</dbReference>
<protein>
    <recommendedName>
        <fullName evidence="8">Dienelactone hydrolase</fullName>
    </recommendedName>
</protein>
<sequence>MVVAGCSSNGSDHAALTVDQAVTLADQPVHLKVTDIPANESATVGADAVDRDGKKWHGEATFTADAHGTVDLDTAKPTSGSYQNVDGMGLFWSMNPPDGDPDKQSYIPPTDNGRFVEHLDVFVSRDGKRLGSTTLTRQWTSAGVTSQSLTMAKHKLTGIYVAPKPDGAKHPAVLLLGGSEGGIPPQSSPNLLASHGYPVLALAYFHAPGVPDDLHNIPLEYFASAAAWLARQPGVDPARLVVMGTSFGTEAALLVADHFPHLIDGTVLFAPGAHLTGSFPRQGGAAWTYQGKALAPEDPIPVDGVDGPVLAVAGSADAQWGSRQSAELIMQELDTAHAEFPHEAVIVTGAGHGVGGTPYLPHGTILDHPIIGPTALGGTRPANESALLQGWAKTLALLGSLS</sequence>
<dbReference type="GO" id="GO:0006637">
    <property type="term" value="P:acyl-CoA metabolic process"/>
    <property type="evidence" value="ECO:0007669"/>
    <property type="project" value="InterPro"/>
</dbReference>
<feature type="domain" description="BAAT/Acyl-CoA thioester hydrolase C-terminal" evidence="4">
    <location>
        <begin position="294"/>
        <end position="397"/>
    </location>
</feature>
<keyword evidence="7" id="KW-1185">Reference proteome</keyword>
<organism evidence="6 7">
    <name type="scientific">Kribbella jiaozuonensis</name>
    <dbReference type="NCBI Taxonomy" id="2575441"/>
    <lineage>
        <taxon>Bacteria</taxon>
        <taxon>Bacillati</taxon>
        <taxon>Actinomycetota</taxon>
        <taxon>Actinomycetes</taxon>
        <taxon>Propionibacteriales</taxon>
        <taxon>Kribbellaceae</taxon>
        <taxon>Kribbella</taxon>
    </lineage>
</organism>
<evidence type="ECO:0008006" key="8">
    <source>
        <dbReference type="Google" id="ProtNLM"/>
    </source>
</evidence>
<evidence type="ECO:0000313" key="6">
    <source>
        <dbReference type="EMBL" id="TKK83555.1"/>
    </source>
</evidence>
<dbReference type="InterPro" id="IPR014940">
    <property type="entry name" value="BAAT_C"/>
</dbReference>
<dbReference type="GO" id="GO:0047617">
    <property type="term" value="F:fatty acyl-CoA hydrolase activity"/>
    <property type="evidence" value="ECO:0007669"/>
    <property type="project" value="TreeGrafter"/>
</dbReference>
<evidence type="ECO:0000259" key="3">
    <source>
        <dbReference type="Pfam" id="PF04775"/>
    </source>
</evidence>
<feature type="active site" description="Charge relay system" evidence="2">
    <location>
        <position position="246"/>
    </location>
</feature>
<dbReference type="PANTHER" id="PTHR10824:SF4">
    <property type="entry name" value="ACYL-COENZYME A THIOESTERASE 1-LIKE"/>
    <property type="match status" value="1"/>
</dbReference>
<dbReference type="EMBL" id="SZPZ01000001">
    <property type="protein sequence ID" value="TKK83555.1"/>
    <property type="molecule type" value="Genomic_DNA"/>
</dbReference>
<feature type="active site" description="Charge relay system" evidence="2">
    <location>
        <position position="352"/>
    </location>
</feature>
<comment type="caution">
    <text evidence="6">The sequence shown here is derived from an EMBL/GenBank/DDBJ whole genome shotgun (WGS) entry which is preliminary data.</text>
</comment>
<evidence type="ECO:0000256" key="2">
    <source>
        <dbReference type="PIRSR" id="PIRSR016521-1"/>
    </source>
</evidence>